<dbReference type="AlphaFoldDB" id="A0A0M1N3F9"/>
<dbReference type="InterPro" id="IPR046980">
    <property type="entry name" value="KefG/KefF"/>
</dbReference>
<dbReference type="PANTHER" id="PTHR47307:SF1">
    <property type="entry name" value="GLUTATHIONE-REGULATED POTASSIUM-EFFLUX SYSTEM ANCILLARY PROTEIN KEFG"/>
    <property type="match status" value="1"/>
</dbReference>
<protein>
    <submittedName>
        <fullName evidence="3">General stress protein</fullName>
    </submittedName>
</protein>
<dbReference type="GO" id="GO:0010181">
    <property type="term" value="F:FMN binding"/>
    <property type="evidence" value="ECO:0007669"/>
    <property type="project" value="TreeGrafter"/>
</dbReference>
<dbReference type="RefSeq" id="WP_054404577.1">
    <property type="nucleotide sequence ID" value="NZ_LIUT01000006.1"/>
</dbReference>
<evidence type="ECO:0000259" key="2">
    <source>
        <dbReference type="Pfam" id="PF02525"/>
    </source>
</evidence>
<evidence type="ECO:0000256" key="1">
    <source>
        <dbReference type="ARBA" id="ARBA00023002"/>
    </source>
</evidence>
<feature type="domain" description="Flavodoxin-like fold" evidence="2">
    <location>
        <begin position="1"/>
        <end position="167"/>
    </location>
</feature>
<keyword evidence="4" id="KW-1185">Reference proteome</keyword>
<reference evidence="4" key="1">
    <citation type="submission" date="2015-08" db="EMBL/GenBank/DDBJ databases">
        <title>Genome sequencing project for genomic taxonomy and phylogenomics of Bacillus-like bacteria.</title>
        <authorList>
            <person name="Liu B."/>
            <person name="Wang J."/>
            <person name="Zhu Y."/>
            <person name="Liu G."/>
            <person name="Chen Q."/>
            <person name="Chen Z."/>
            <person name="Lan J."/>
            <person name="Che J."/>
            <person name="Ge C."/>
            <person name="Shi H."/>
            <person name="Pan Z."/>
            <person name="Liu X."/>
        </authorList>
    </citation>
    <scope>NUCLEOTIDE SEQUENCE [LARGE SCALE GENOMIC DNA]</scope>
    <source>
        <strain evidence="4">FJAT-22460</strain>
    </source>
</reference>
<organism evidence="3 4">
    <name type="scientific">Paenibacillus solani</name>
    <dbReference type="NCBI Taxonomy" id="1705565"/>
    <lineage>
        <taxon>Bacteria</taxon>
        <taxon>Bacillati</taxon>
        <taxon>Bacillota</taxon>
        <taxon>Bacilli</taxon>
        <taxon>Bacillales</taxon>
        <taxon>Paenibacillaceae</taxon>
        <taxon>Paenibacillus</taxon>
    </lineage>
</organism>
<gene>
    <name evidence="3" type="ORF">AM231_22320</name>
</gene>
<dbReference type="Pfam" id="PF02525">
    <property type="entry name" value="Flavodoxin_2"/>
    <property type="match status" value="1"/>
</dbReference>
<dbReference type="InterPro" id="IPR003680">
    <property type="entry name" value="Flavodoxin_fold"/>
</dbReference>
<dbReference type="Proteomes" id="UP000036932">
    <property type="component" value="Unassembled WGS sequence"/>
</dbReference>
<comment type="caution">
    <text evidence="3">The sequence shown here is derived from an EMBL/GenBank/DDBJ whole genome shotgun (WGS) entry which is preliminary data.</text>
</comment>
<dbReference type="Gene3D" id="3.40.50.360">
    <property type="match status" value="1"/>
</dbReference>
<dbReference type="PANTHER" id="PTHR47307">
    <property type="entry name" value="GLUTATHIONE-REGULATED POTASSIUM-EFFLUX SYSTEM ANCILLARY PROTEIN KEFG"/>
    <property type="match status" value="1"/>
</dbReference>
<proteinExistence type="predicted"/>
<evidence type="ECO:0000313" key="4">
    <source>
        <dbReference type="Proteomes" id="UP000036932"/>
    </source>
</evidence>
<dbReference type="SUPFAM" id="SSF52218">
    <property type="entry name" value="Flavoproteins"/>
    <property type="match status" value="1"/>
</dbReference>
<evidence type="ECO:0000313" key="3">
    <source>
        <dbReference type="EMBL" id="KOR76686.1"/>
    </source>
</evidence>
<accession>A0A0M1N3F9</accession>
<sequence>MKTLVIVAHPGLQEGSRINRKLTETVRHRDGVTVHDLYQQYPDGQIDVGAEQQLLLEHDRIVFQFPFWWYRSPPLLKHWFDEVLTFGWAYGPGGDKLHGQEWGIAVTTGGTEEAYGSEGYNRYSVEELTRPFEVTASLVGVKYLPVFAVHNAMQLTDEELQRHAEDFAIYAADTVESR</sequence>
<keyword evidence="1" id="KW-0560">Oxidoreductase</keyword>
<name>A0A0M1N3F9_9BACL</name>
<dbReference type="GO" id="GO:0003955">
    <property type="term" value="F:NAD(P)H dehydrogenase (quinone) activity"/>
    <property type="evidence" value="ECO:0007669"/>
    <property type="project" value="TreeGrafter"/>
</dbReference>
<dbReference type="PATRIC" id="fig|1705565.3.peg.585"/>
<dbReference type="EMBL" id="LIUT01000006">
    <property type="protein sequence ID" value="KOR76686.1"/>
    <property type="molecule type" value="Genomic_DNA"/>
</dbReference>
<dbReference type="InterPro" id="IPR029039">
    <property type="entry name" value="Flavoprotein-like_sf"/>
</dbReference>
<dbReference type="OrthoDB" id="9798454at2"/>
<dbReference type="GO" id="GO:0009055">
    <property type="term" value="F:electron transfer activity"/>
    <property type="evidence" value="ECO:0007669"/>
    <property type="project" value="TreeGrafter"/>
</dbReference>